<sequence>MPGRRCQSSGGWKEPALNARWGPDGDDGTAEVGDRLLAKRAAEGDEEAFEVLVHRHSAAMLQLAQRLMGTRAEAEDAVQDAFVRAWRSLPEYRGEAGFGTWLYRIVTNRCLNLLRARRPAADIDAVAEPAAPEHQSSPARAAESHAAVRDLAQAMGALSTEQKVCWVLREIEGQPYETIALAVGIRTEAVRARVFRARRMLTEAMAAWR</sequence>
<comment type="similarity">
    <text evidence="1">Belongs to the sigma-70 factor family. ECF subfamily.</text>
</comment>
<evidence type="ECO:0000256" key="3">
    <source>
        <dbReference type="ARBA" id="ARBA00023082"/>
    </source>
</evidence>
<feature type="region of interest" description="Disordered" evidence="6">
    <location>
        <begin position="1"/>
        <end position="30"/>
    </location>
</feature>
<dbReference type="NCBIfam" id="TIGR02937">
    <property type="entry name" value="sigma70-ECF"/>
    <property type="match status" value="1"/>
</dbReference>
<feature type="domain" description="RNA polymerase sigma factor 70 region 4 type 2" evidence="8">
    <location>
        <begin position="150"/>
        <end position="201"/>
    </location>
</feature>
<dbReference type="InterPro" id="IPR013325">
    <property type="entry name" value="RNA_pol_sigma_r2"/>
</dbReference>
<evidence type="ECO:0000259" key="7">
    <source>
        <dbReference type="Pfam" id="PF04542"/>
    </source>
</evidence>
<dbReference type="SUPFAM" id="SSF88659">
    <property type="entry name" value="Sigma3 and sigma4 domains of RNA polymerase sigma factors"/>
    <property type="match status" value="1"/>
</dbReference>
<organism evidence="9 10">
    <name type="scientific">Streptomyces flavotricini</name>
    <dbReference type="NCBI Taxonomy" id="66888"/>
    <lineage>
        <taxon>Bacteria</taxon>
        <taxon>Bacillati</taxon>
        <taxon>Actinomycetota</taxon>
        <taxon>Actinomycetes</taxon>
        <taxon>Kitasatosporales</taxon>
        <taxon>Streptomycetaceae</taxon>
        <taxon>Streptomyces</taxon>
    </lineage>
</organism>
<dbReference type="PANTHER" id="PTHR43133:SF8">
    <property type="entry name" value="RNA POLYMERASE SIGMA FACTOR HI_1459-RELATED"/>
    <property type="match status" value="1"/>
</dbReference>
<keyword evidence="2" id="KW-0805">Transcription regulation</keyword>
<keyword evidence="3" id="KW-0731">Sigma factor</keyword>
<dbReference type="InterPro" id="IPR013249">
    <property type="entry name" value="RNA_pol_sigma70_r4_t2"/>
</dbReference>
<reference evidence="9 10" key="1">
    <citation type="submission" date="2021-08" db="EMBL/GenBank/DDBJ databases">
        <title>Genomic Architecture of Streptomyces flavotricini NGL1 and Streptomyces erythrochromogenes HMS4 With Differential Plant Beneficial attributes and laccase production capabilities.</title>
        <authorList>
            <person name="Salwan R."/>
            <person name="Kaur R."/>
            <person name="Sharma V."/>
        </authorList>
    </citation>
    <scope>NUCLEOTIDE SEQUENCE [LARGE SCALE GENOMIC DNA]</scope>
    <source>
        <strain evidence="9 10">NGL1</strain>
    </source>
</reference>
<dbReference type="Proteomes" id="UP001520654">
    <property type="component" value="Unassembled WGS sequence"/>
</dbReference>
<accession>A0ABS8DX18</accession>
<dbReference type="InterPro" id="IPR014284">
    <property type="entry name" value="RNA_pol_sigma-70_dom"/>
</dbReference>
<dbReference type="Gene3D" id="1.10.10.10">
    <property type="entry name" value="Winged helix-like DNA-binding domain superfamily/Winged helix DNA-binding domain"/>
    <property type="match status" value="1"/>
</dbReference>
<dbReference type="InterPro" id="IPR013324">
    <property type="entry name" value="RNA_pol_sigma_r3/r4-like"/>
</dbReference>
<dbReference type="PANTHER" id="PTHR43133">
    <property type="entry name" value="RNA POLYMERASE ECF-TYPE SIGMA FACTO"/>
    <property type="match status" value="1"/>
</dbReference>
<dbReference type="SUPFAM" id="SSF88946">
    <property type="entry name" value="Sigma2 domain of RNA polymerase sigma factors"/>
    <property type="match status" value="1"/>
</dbReference>
<evidence type="ECO:0000313" key="10">
    <source>
        <dbReference type="Proteomes" id="UP001520654"/>
    </source>
</evidence>
<keyword evidence="5" id="KW-0804">Transcription</keyword>
<protein>
    <submittedName>
        <fullName evidence="9">Sigma-70 family RNA polymerase sigma factor</fullName>
    </submittedName>
</protein>
<keyword evidence="4" id="KW-0238">DNA-binding</keyword>
<keyword evidence="10" id="KW-1185">Reference proteome</keyword>
<evidence type="ECO:0000256" key="2">
    <source>
        <dbReference type="ARBA" id="ARBA00023015"/>
    </source>
</evidence>
<comment type="caution">
    <text evidence="9">The sequence shown here is derived from an EMBL/GenBank/DDBJ whole genome shotgun (WGS) entry which is preliminary data.</text>
</comment>
<dbReference type="InterPro" id="IPR036388">
    <property type="entry name" value="WH-like_DNA-bd_sf"/>
</dbReference>
<gene>
    <name evidence="9" type="ORF">K7B10_00905</name>
</gene>
<name>A0ABS8DX18_9ACTN</name>
<evidence type="ECO:0000256" key="4">
    <source>
        <dbReference type="ARBA" id="ARBA00023125"/>
    </source>
</evidence>
<dbReference type="InterPro" id="IPR007627">
    <property type="entry name" value="RNA_pol_sigma70_r2"/>
</dbReference>
<evidence type="ECO:0000256" key="6">
    <source>
        <dbReference type="SAM" id="MobiDB-lite"/>
    </source>
</evidence>
<evidence type="ECO:0000256" key="5">
    <source>
        <dbReference type="ARBA" id="ARBA00023163"/>
    </source>
</evidence>
<evidence type="ECO:0000313" key="9">
    <source>
        <dbReference type="EMBL" id="MCC0093380.1"/>
    </source>
</evidence>
<dbReference type="Pfam" id="PF04542">
    <property type="entry name" value="Sigma70_r2"/>
    <property type="match status" value="1"/>
</dbReference>
<feature type="compositionally biased region" description="Polar residues" evidence="6">
    <location>
        <begin position="1"/>
        <end position="10"/>
    </location>
</feature>
<feature type="domain" description="RNA polymerase sigma-70 region 2" evidence="7">
    <location>
        <begin position="52"/>
        <end position="118"/>
    </location>
</feature>
<evidence type="ECO:0000256" key="1">
    <source>
        <dbReference type="ARBA" id="ARBA00010641"/>
    </source>
</evidence>
<dbReference type="EMBL" id="JAINUL010000001">
    <property type="protein sequence ID" value="MCC0093380.1"/>
    <property type="molecule type" value="Genomic_DNA"/>
</dbReference>
<evidence type="ECO:0000259" key="8">
    <source>
        <dbReference type="Pfam" id="PF08281"/>
    </source>
</evidence>
<proteinExistence type="inferred from homology"/>
<dbReference type="Gene3D" id="1.10.1740.10">
    <property type="match status" value="1"/>
</dbReference>
<dbReference type="Pfam" id="PF08281">
    <property type="entry name" value="Sigma70_r4_2"/>
    <property type="match status" value="1"/>
</dbReference>
<dbReference type="InterPro" id="IPR039425">
    <property type="entry name" value="RNA_pol_sigma-70-like"/>
</dbReference>